<feature type="chain" id="PRO_5013046941" evidence="2">
    <location>
        <begin position="23"/>
        <end position="86"/>
    </location>
</feature>
<dbReference type="Proteomes" id="UP000186309">
    <property type="component" value="Chromosome"/>
</dbReference>
<organism evidence="3 4">
    <name type="scientific">Paludisphaera borealis</name>
    <dbReference type="NCBI Taxonomy" id="1387353"/>
    <lineage>
        <taxon>Bacteria</taxon>
        <taxon>Pseudomonadati</taxon>
        <taxon>Planctomycetota</taxon>
        <taxon>Planctomycetia</taxon>
        <taxon>Isosphaerales</taxon>
        <taxon>Isosphaeraceae</taxon>
        <taxon>Paludisphaera</taxon>
    </lineage>
</organism>
<dbReference type="KEGG" id="pbor:BSF38_03219"/>
<keyword evidence="4" id="KW-1185">Reference proteome</keyword>
<reference evidence="4" key="1">
    <citation type="submission" date="2016-12" db="EMBL/GenBank/DDBJ databases">
        <title>Comparative genomics of four Isosphaeraceae planctomycetes: a common pool of plasmids and glycoside hydrolase genes.</title>
        <authorList>
            <person name="Ivanova A."/>
        </authorList>
    </citation>
    <scope>NUCLEOTIDE SEQUENCE [LARGE SCALE GENOMIC DNA]</scope>
    <source>
        <strain evidence="4">PX4</strain>
    </source>
</reference>
<keyword evidence="1" id="KW-0812">Transmembrane</keyword>
<keyword evidence="1" id="KW-0472">Membrane</keyword>
<evidence type="ECO:0000313" key="3">
    <source>
        <dbReference type="EMBL" id="APW61692.1"/>
    </source>
</evidence>
<feature type="signal peptide" evidence="2">
    <location>
        <begin position="1"/>
        <end position="22"/>
    </location>
</feature>
<evidence type="ECO:0000256" key="1">
    <source>
        <dbReference type="SAM" id="Phobius"/>
    </source>
</evidence>
<accession>A0A1U7CRY3</accession>
<gene>
    <name evidence="3" type="ORF">BSF38_03219</name>
</gene>
<dbReference type="STRING" id="1387353.BSF38_03219"/>
<keyword evidence="2" id="KW-0732">Signal</keyword>
<dbReference type="EMBL" id="CP019082">
    <property type="protein sequence ID" value="APW61692.1"/>
    <property type="molecule type" value="Genomic_DNA"/>
</dbReference>
<sequence>MKRLSSLLVCFVLVEMGGPAAACMNDNESPTHEREFRSQYGGLAWIPSGDEVAYHYRNRHNLLIAGGAALLGGGFVLAARQVRVRA</sequence>
<keyword evidence="1" id="KW-1133">Transmembrane helix</keyword>
<dbReference type="OrthoDB" id="292562at2"/>
<evidence type="ECO:0000256" key="2">
    <source>
        <dbReference type="SAM" id="SignalP"/>
    </source>
</evidence>
<dbReference type="RefSeq" id="WP_076347242.1">
    <property type="nucleotide sequence ID" value="NZ_CP019082.1"/>
</dbReference>
<feature type="transmembrane region" description="Helical" evidence="1">
    <location>
        <begin position="62"/>
        <end position="79"/>
    </location>
</feature>
<evidence type="ECO:0000313" key="4">
    <source>
        <dbReference type="Proteomes" id="UP000186309"/>
    </source>
</evidence>
<dbReference type="AlphaFoldDB" id="A0A1U7CRY3"/>
<protein>
    <submittedName>
        <fullName evidence="3">Uncharacterized protein</fullName>
    </submittedName>
</protein>
<name>A0A1U7CRY3_9BACT</name>
<proteinExistence type="predicted"/>